<dbReference type="AlphaFoldDB" id="A0A8E2ASB4"/>
<keyword evidence="2" id="KW-1185">Reference proteome</keyword>
<organism evidence="1 2">
    <name type="scientific">Obba rivulosa</name>
    <dbReference type="NCBI Taxonomy" id="1052685"/>
    <lineage>
        <taxon>Eukaryota</taxon>
        <taxon>Fungi</taxon>
        <taxon>Dikarya</taxon>
        <taxon>Basidiomycota</taxon>
        <taxon>Agaricomycotina</taxon>
        <taxon>Agaricomycetes</taxon>
        <taxon>Polyporales</taxon>
        <taxon>Gelatoporiaceae</taxon>
        <taxon>Obba</taxon>
    </lineage>
</organism>
<proteinExistence type="predicted"/>
<name>A0A8E2ASB4_9APHY</name>
<evidence type="ECO:0000313" key="1">
    <source>
        <dbReference type="EMBL" id="OCH90033.1"/>
    </source>
</evidence>
<reference evidence="1 2" key="1">
    <citation type="submission" date="2016-07" db="EMBL/GenBank/DDBJ databases">
        <title>Draft genome of the white-rot fungus Obba rivulosa 3A-2.</title>
        <authorList>
            <consortium name="DOE Joint Genome Institute"/>
            <person name="Miettinen O."/>
            <person name="Riley R."/>
            <person name="Acob R."/>
            <person name="Barry K."/>
            <person name="Cullen D."/>
            <person name="De Vries R."/>
            <person name="Hainaut M."/>
            <person name="Hatakka A."/>
            <person name="Henrissat B."/>
            <person name="Hilden K."/>
            <person name="Kuo R."/>
            <person name="Labutti K."/>
            <person name="Lipzen A."/>
            <person name="Makela M.R."/>
            <person name="Sandor L."/>
            <person name="Spatafora J.W."/>
            <person name="Grigoriev I.V."/>
            <person name="Hibbett D.S."/>
        </authorList>
    </citation>
    <scope>NUCLEOTIDE SEQUENCE [LARGE SCALE GENOMIC DNA]</scope>
    <source>
        <strain evidence="1 2">3A-2</strain>
    </source>
</reference>
<accession>A0A8E2ASB4</accession>
<dbReference type="EMBL" id="KV722413">
    <property type="protein sequence ID" value="OCH90033.1"/>
    <property type="molecule type" value="Genomic_DNA"/>
</dbReference>
<evidence type="ECO:0000313" key="2">
    <source>
        <dbReference type="Proteomes" id="UP000250043"/>
    </source>
</evidence>
<gene>
    <name evidence="1" type="ORF">OBBRIDRAFT_628290</name>
</gene>
<sequence>MRSGIEQILGVLSGLWTGLNPDFGLFCPDFRPGVRPQEALLCPDAGQPTLGIIRGPWWSRIKKGCRISIFIIAVGSFEFLRRCFSHDDMIEDVSITRSGSGTQLAGWIPVAKKMPCLCLRSRRTSLPVPIASFRPDSPTSLLSHPSVCIGHLFHHRRANSGATPLRSNHSSCVSVSLRGNRFHASPQDEWQ</sequence>
<protein>
    <submittedName>
        <fullName evidence="1">Uncharacterized protein</fullName>
    </submittedName>
</protein>
<dbReference type="Proteomes" id="UP000250043">
    <property type="component" value="Unassembled WGS sequence"/>
</dbReference>